<feature type="domain" description="C2H2-type" evidence="6">
    <location>
        <begin position="245"/>
        <end position="272"/>
    </location>
</feature>
<dbReference type="PROSITE" id="PS00028">
    <property type="entry name" value="ZINC_FINGER_C2H2_1"/>
    <property type="match status" value="4"/>
</dbReference>
<dbReference type="PANTHER" id="PTHR23226">
    <property type="entry name" value="ZINC FINGER AND SCAN DOMAIN-CONTAINING"/>
    <property type="match status" value="1"/>
</dbReference>
<keyword evidence="2" id="KW-0677">Repeat</keyword>
<keyword evidence="3 5" id="KW-0863">Zinc-finger</keyword>
<dbReference type="FunFam" id="3.30.160.60:FF:000446">
    <property type="entry name" value="Zinc finger protein"/>
    <property type="match status" value="2"/>
</dbReference>
<reference evidence="8" key="1">
    <citation type="journal article" date="2019" name="bioRxiv">
        <title>The Genome of the Zebra Mussel, Dreissena polymorpha: A Resource for Invasive Species Research.</title>
        <authorList>
            <person name="McCartney M.A."/>
            <person name="Auch B."/>
            <person name="Kono T."/>
            <person name="Mallez S."/>
            <person name="Zhang Y."/>
            <person name="Obille A."/>
            <person name="Becker A."/>
            <person name="Abrahante J.E."/>
            <person name="Garbe J."/>
            <person name="Badalamenti J.P."/>
            <person name="Herman A."/>
            <person name="Mangelson H."/>
            <person name="Liachko I."/>
            <person name="Sullivan S."/>
            <person name="Sone E.D."/>
            <person name="Koren S."/>
            <person name="Silverstein K.A.T."/>
            <person name="Beckman K.B."/>
            <person name="Gohl D.M."/>
        </authorList>
    </citation>
    <scope>NUCLEOTIDE SEQUENCE</scope>
    <source>
        <strain evidence="8">Duluth1</strain>
        <tissue evidence="8">Whole animal</tissue>
    </source>
</reference>
<keyword evidence="1" id="KW-0479">Metal-binding</keyword>
<gene>
    <name evidence="7" type="ORF">DPMN_077808</name>
    <name evidence="8" type="ORF">DPMN_077811</name>
</gene>
<evidence type="ECO:0000313" key="9">
    <source>
        <dbReference type="Proteomes" id="UP000828390"/>
    </source>
</evidence>
<dbReference type="EMBL" id="JAIWYP010000015">
    <property type="protein sequence ID" value="KAH3702784.1"/>
    <property type="molecule type" value="Genomic_DNA"/>
</dbReference>
<dbReference type="OrthoDB" id="6243993at2759"/>
<feature type="domain" description="C2H2-type" evidence="6">
    <location>
        <begin position="273"/>
        <end position="300"/>
    </location>
</feature>
<evidence type="ECO:0000313" key="8">
    <source>
        <dbReference type="EMBL" id="KAH3702784.1"/>
    </source>
</evidence>
<accession>A0A9D4BNM8</accession>
<proteinExistence type="predicted"/>
<comment type="caution">
    <text evidence="8">The sequence shown here is derived from an EMBL/GenBank/DDBJ whole genome shotgun (WGS) entry which is preliminary data.</text>
</comment>
<evidence type="ECO:0000256" key="4">
    <source>
        <dbReference type="ARBA" id="ARBA00022833"/>
    </source>
</evidence>
<evidence type="ECO:0000259" key="6">
    <source>
        <dbReference type="PROSITE" id="PS50157"/>
    </source>
</evidence>
<evidence type="ECO:0000256" key="1">
    <source>
        <dbReference type="ARBA" id="ARBA00022723"/>
    </source>
</evidence>
<evidence type="ECO:0000256" key="5">
    <source>
        <dbReference type="PROSITE-ProRule" id="PRU00042"/>
    </source>
</evidence>
<dbReference type="EMBL" id="JAIWYP010000015">
    <property type="protein sequence ID" value="KAH3702781.1"/>
    <property type="molecule type" value="Genomic_DNA"/>
</dbReference>
<dbReference type="SMART" id="SM00355">
    <property type="entry name" value="ZnF_C2H2"/>
    <property type="match status" value="6"/>
</dbReference>
<evidence type="ECO:0000256" key="3">
    <source>
        <dbReference type="ARBA" id="ARBA00022771"/>
    </source>
</evidence>
<dbReference type="InterPro" id="IPR036236">
    <property type="entry name" value="Znf_C2H2_sf"/>
</dbReference>
<keyword evidence="4" id="KW-0862">Zinc</keyword>
<dbReference type="AlphaFoldDB" id="A0A9D4BNM8"/>
<dbReference type="Pfam" id="PF00096">
    <property type="entry name" value="zf-C2H2"/>
    <property type="match status" value="4"/>
</dbReference>
<keyword evidence="9" id="KW-1185">Reference proteome</keyword>
<dbReference type="SUPFAM" id="SSF57667">
    <property type="entry name" value="beta-beta-alpha zinc fingers"/>
    <property type="match status" value="2"/>
</dbReference>
<feature type="domain" description="C2H2-type" evidence="6">
    <location>
        <begin position="217"/>
        <end position="244"/>
    </location>
</feature>
<protein>
    <recommendedName>
        <fullName evidence="6">C2H2-type domain-containing protein</fullName>
    </recommendedName>
</protein>
<evidence type="ECO:0000313" key="7">
    <source>
        <dbReference type="EMBL" id="KAH3702781.1"/>
    </source>
</evidence>
<name>A0A9D4BNM8_DREPO</name>
<organism evidence="8 9">
    <name type="scientific">Dreissena polymorpha</name>
    <name type="common">Zebra mussel</name>
    <name type="synonym">Mytilus polymorpha</name>
    <dbReference type="NCBI Taxonomy" id="45954"/>
    <lineage>
        <taxon>Eukaryota</taxon>
        <taxon>Metazoa</taxon>
        <taxon>Spiralia</taxon>
        <taxon>Lophotrochozoa</taxon>
        <taxon>Mollusca</taxon>
        <taxon>Bivalvia</taxon>
        <taxon>Autobranchia</taxon>
        <taxon>Heteroconchia</taxon>
        <taxon>Euheterodonta</taxon>
        <taxon>Imparidentia</taxon>
        <taxon>Neoheterodontei</taxon>
        <taxon>Myida</taxon>
        <taxon>Dreissenoidea</taxon>
        <taxon>Dreissenidae</taxon>
        <taxon>Dreissena</taxon>
    </lineage>
</organism>
<dbReference type="InterPro" id="IPR013087">
    <property type="entry name" value="Znf_C2H2_type"/>
</dbReference>
<sequence>MEALISHLLLSASYKLGLPYGDSPLNLSLSKYESHTCERFVQSEDLRSETFDASDADGATCSDNSANSSINEDGICITRNAETSPRLLPFSIDAILRDTKPSSTGYSRHAVVTSALSPYPEITYSGSQRSRMELSEGNVFWCHVCNAFCLDDIDAKNHHTLHCVQGDTCNLRKSLLVAHGFVSRHTRLNEEKIHCSLCDKAVSQCFFIKHQRLHDGHICDVCRKEFSTNSRLKDHMNVHMGAMPFSCTMCDRKFAKRSSLTQHNRYHRDHRSFKCGYCSKKFNSKYARAVHERLHTGDNPFQCPVAECDKSYPQKIQLKLHLCSHK</sequence>
<dbReference type="Gene3D" id="3.30.160.60">
    <property type="entry name" value="Classic Zinc Finger"/>
    <property type="match status" value="4"/>
</dbReference>
<feature type="domain" description="C2H2-type" evidence="6">
    <location>
        <begin position="301"/>
        <end position="326"/>
    </location>
</feature>
<evidence type="ECO:0000256" key="2">
    <source>
        <dbReference type="ARBA" id="ARBA00022737"/>
    </source>
</evidence>
<dbReference type="GO" id="GO:0008270">
    <property type="term" value="F:zinc ion binding"/>
    <property type="evidence" value="ECO:0007669"/>
    <property type="project" value="UniProtKB-KW"/>
</dbReference>
<reference evidence="8" key="2">
    <citation type="submission" date="2020-11" db="EMBL/GenBank/DDBJ databases">
        <authorList>
            <person name="McCartney M.A."/>
            <person name="Auch B."/>
            <person name="Kono T."/>
            <person name="Mallez S."/>
            <person name="Becker A."/>
            <person name="Gohl D.M."/>
            <person name="Silverstein K.A.T."/>
            <person name="Koren S."/>
            <person name="Bechman K.B."/>
            <person name="Herman A."/>
            <person name="Abrahante J.E."/>
            <person name="Garbe J."/>
        </authorList>
    </citation>
    <scope>NUCLEOTIDE SEQUENCE</scope>
    <source>
        <strain evidence="8">Duluth1</strain>
        <tissue evidence="8">Whole animal</tissue>
    </source>
</reference>
<dbReference type="PROSITE" id="PS50157">
    <property type="entry name" value="ZINC_FINGER_C2H2_2"/>
    <property type="match status" value="4"/>
</dbReference>
<dbReference type="Proteomes" id="UP000828390">
    <property type="component" value="Unassembled WGS sequence"/>
</dbReference>